<evidence type="ECO:0000313" key="4">
    <source>
        <dbReference type="Proteomes" id="UP000813427"/>
    </source>
</evidence>
<evidence type="ECO:0000259" key="2">
    <source>
        <dbReference type="PROSITE" id="PS50090"/>
    </source>
</evidence>
<feature type="compositionally biased region" description="Low complexity" evidence="1">
    <location>
        <begin position="354"/>
        <end position="363"/>
    </location>
</feature>
<dbReference type="EMBL" id="JAGPXF010000002">
    <property type="protein sequence ID" value="KAH7257371.1"/>
    <property type="molecule type" value="Genomic_DNA"/>
</dbReference>
<feature type="compositionally biased region" description="Basic residues" evidence="1">
    <location>
        <begin position="329"/>
        <end position="344"/>
    </location>
</feature>
<dbReference type="PROSITE" id="PS50090">
    <property type="entry name" value="MYB_LIKE"/>
    <property type="match status" value="1"/>
</dbReference>
<dbReference type="InterPro" id="IPR001005">
    <property type="entry name" value="SANT/Myb"/>
</dbReference>
<name>A0A8K0S6T2_9HYPO</name>
<feature type="domain" description="Myb-like" evidence="2">
    <location>
        <begin position="410"/>
        <end position="463"/>
    </location>
</feature>
<sequence length="476" mass="53110">MPLTLQVPMRTLPVPLCSVLFRQSDSHQSTVHCGLCAVGPLGPSFSSTPWSQAQGSFSLTSTIHFYCHIRPLRPLPLPIPFQCHLPDQPPRSFQFPPRPPHFLLFTPTTDSPSPYNKHQHKHKHPNTKESLRFYTLTVASRPLLTPSTPYSTLNSSRLARALTNLVKTLLAKLLRSAASFILVAVAIAIAPHANHLFRPCSQKQQQLLLRYPFAYSILDTIQSQTVTMLLPSALPCDASHSSRSRLQPSLFSPPASPPAFSSHASFANIMTTCRSLQSLLSTPAPIVTNSNPAPSHTQLPTPPLAHAAPPLKLRLRPRPQRREPVGPKKVTKRAAPRTANKKRRVNDDDADRYSSASESCCESPSRHSMEQIVPATPKRTRIAPEQLPLGLDRSDFHNMHLRQGGRLFNDEDSDEEDWSAEDDRVLIEIVLEKLRLSKAEWQDCARNLGRDRHAVDRRWKALLLNGDIGLKSRPGH</sequence>
<evidence type="ECO:0000256" key="1">
    <source>
        <dbReference type="SAM" id="MobiDB-lite"/>
    </source>
</evidence>
<feature type="region of interest" description="Disordered" evidence="1">
    <location>
        <begin position="285"/>
        <end position="370"/>
    </location>
</feature>
<reference evidence="3" key="1">
    <citation type="journal article" date="2021" name="Nat. Commun.">
        <title>Genetic determinants of endophytism in the Arabidopsis root mycobiome.</title>
        <authorList>
            <person name="Mesny F."/>
            <person name="Miyauchi S."/>
            <person name="Thiergart T."/>
            <person name="Pickel B."/>
            <person name="Atanasova L."/>
            <person name="Karlsson M."/>
            <person name="Huettel B."/>
            <person name="Barry K.W."/>
            <person name="Haridas S."/>
            <person name="Chen C."/>
            <person name="Bauer D."/>
            <person name="Andreopoulos W."/>
            <person name="Pangilinan J."/>
            <person name="LaButti K."/>
            <person name="Riley R."/>
            <person name="Lipzen A."/>
            <person name="Clum A."/>
            <person name="Drula E."/>
            <person name="Henrissat B."/>
            <person name="Kohler A."/>
            <person name="Grigoriev I.V."/>
            <person name="Martin F.M."/>
            <person name="Hacquard S."/>
        </authorList>
    </citation>
    <scope>NUCLEOTIDE SEQUENCE</scope>
    <source>
        <strain evidence="3">MPI-SDFR-AT-0068</strain>
    </source>
</reference>
<comment type="caution">
    <text evidence="3">The sequence shown here is derived from an EMBL/GenBank/DDBJ whole genome shotgun (WGS) entry which is preliminary data.</text>
</comment>
<dbReference type="Proteomes" id="UP000813427">
    <property type="component" value="Unassembled WGS sequence"/>
</dbReference>
<dbReference type="OrthoDB" id="5334491at2759"/>
<dbReference type="AlphaFoldDB" id="A0A8K0S6T2"/>
<feature type="compositionally biased region" description="Polar residues" evidence="1">
    <location>
        <begin position="285"/>
        <end position="298"/>
    </location>
</feature>
<protein>
    <recommendedName>
        <fullName evidence="2">Myb-like domain-containing protein</fullName>
    </recommendedName>
</protein>
<evidence type="ECO:0000313" key="3">
    <source>
        <dbReference type="EMBL" id="KAH7257371.1"/>
    </source>
</evidence>
<accession>A0A8K0S6T2</accession>
<organism evidence="3 4">
    <name type="scientific">Fusarium tricinctum</name>
    <dbReference type="NCBI Taxonomy" id="61284"/>
    <lineage>
        <taxon>Eukaryota</taxon>
        <taxon>Fungi</taxon>
        <taxon>Dikarya</taxon>
        <taxon>Ascomycota</taxon>
        <taxon>Pezizomycotina</taxon>
        <taxon>Sordariomycetes</taxon>
        <taxon>Hypocreomycetidae</taxon>
        <taxon>Hypocreales</taxon>
        <taxon>Nectriaceae</taxon>
        <taxon>Fusarium</taxon>
        <taxon>Fusarium tricinctum species complex</taxon>
    </lineage>
</organism>
<gene>
    <name evidence="3" type="ORF">BKA59DRAFT_451415</name>
</gene>
<keyword evidence="4" id="KW-1185">Reference proteome</keyword>
<proteinExistence type="predicted"/>